<dbReference type="GO" id="GO:0005886">
    <property type="term" value="C:plasma membrane"/>
    <property type="evidence" value="ECO:0007669"/>
    <property type="project" value="UniProtKB-SubCell"/>
</dbReference>
<dbReference type="PROSITE" id="PS00211">
    <property type="entry name" value="ABC_TRANSPORTER_1"/>
    <property type="match status" value="1"/>
</dbReference>
<dbReference type="InterPro" id="IPR003439">
    <property type="entry name" value="ABC_transporter-like_ATP-bd"/>
</dbReference>
<evidence type="ECO:0000313" key="10">
    <source>
        <dbReference type="Proteomes" id="UP000032214"/>
    </source>
</evidence>
<feature type="domain" description="ABC transporter" evidence="8">
    <location>
        <begin position="2"/>
        <end position="233"/>
    </location>
</feature>
<dbReference type="AlphaFoldDB" id="A0A0D2GPU9"/>
<evidence type="ECO:0000256" key="2">
    <source>
        <dbReference type="ARBA" id="ARBA00005417"/>
    </source>
</evidence>
<comment type="caution">
    <text evidence="9">The sequence shown here is derived from an EMBL/GenBank/DDBJ whole genome shotgun (WGS) entry which is preliminary data.</text>
</comment>
<organism evidence="9 10">
    <name type="scientific">candidate division TM6 bacterium JCVI TM6SC1</name>
    <dbReference type="NCBI Taxonomy" id="1306947"/>
    <lineage>
        <taxon>Bacteria</taxon>
        <taxon>Candidatus Babelota</taxon>
        <taxon>Vermiphilus</taxon>
    </lineage>
</organism>
<evidence type="ECO:0000256" key="7">
    <source>
        <dbReference type="ARBA" id="ARBA00023136"/>
    </source>
</evidence>
<keyword evidence="6" id="KW-0067">ATP-binding</keyword>
<keyword evidence="5" id="KW-0547">Nucleotide-binding</keyword>
<comment type="subcellular location">
    <subcellularLocation>
        <location evidence="1">Cell membrane</location>
        <topology evidence="1">Peripheral membrane protein</topology>
    </subcellularLocation>
</comment>
<dbReference type="PANTHER" id="PTHR43166:SF9">
    <property type="entry name" value="GLUTAMATE_ASPARTATE IMPORT ATP-BINDING PROTEIN GLTL"/>
    <property type="match status" value="1"/>
</dbReference>
<name>A0A0D2GPU9_9BACT</name>
<keyword evidence="4" id="KW-1003">Cell membrane</keyword>
<dbReference type="EMBL" id="ARQD01000001">
    <property type="protein sequence ID" value="KIX85419.1"/>
    <property type="molecule type" value="Genomic_DNA"/>
</dbReference>
<evidence type="ECO:0000259" key="8">
    <source>
        <dbReference type="PROSITE" id="PS50893"/>
    </source>
</evidence>
<dbReference type="GO" id="GO:0016887">
    <property type="term" value="F:ATP hydrolysis activity"/>
    <property type="evidence" value="ECO:0007669"/>
    <property type="project" value="InterPro"/>
</dbReference>
<evidence type="ECO:0000256" key="5">
    <source>
        <dbReference type="ARBA" id="ARBA00022741"/>
    </source>
</evidence>
<comment type="similarity">
    <text evidence="2">Belongs to the ABC transporter superfamily.</text>
</comment>
<evidence type="ECO:0000256" key="4">
    <source>
        <dbReference type="ARBA" id="ARBA00022475"/>
    </source>
</evidence>
<dbReference type="Gene3D" id="3.40.50.300">
    <property type="entry name" value="P-loop containing nucleotide triphosphate hydrolases"/>
    <property type="match status" value="1"/>
</dbReference>
<dbReference type="PROSITE" id="PS50893">
    <property type="entry name" value="ABC_TRANSPORTER_2"/>
    <property type="match status" value="1"/>
</dbReference>
<keyword evidence="10" id="KW-1185">Reference proteome</keyword>
<dbReference type="Pfam" id="PF00005">
    <property type="entry name" value="ABC_tran"/>
    <property type="match status" value="1"/>
</dbReference>
<dbReference type="PANTHER" id="PTHR43166">
    <property type="entry name" value="AMINO ACID IMPORT ATP-BINDING PROTEIN"/>
    <property type="match status" value="1"/>
</dbReference>
<dbReference type="InterPro" id="IPR003593">
    <property type="entry name" value="AAA+_ATPase"/>
</dbReference>
<dbReference type="Proteomes" id="UP000032214">
    <property type="component" value="Unassembled WGS sequence"/>
</dbReference>
<keyword evidence="7" id="KW-0472">Membrane</keyword>
<dbReference type="SUPFAM" id="SSF52540">
    <property type="entry name" value="P-loop containing nucleoside triphosphate hydrolases"/>
    <property type="match status" value="1"/>
</dbReference>
<gene>
    <name evidence="9" type="ORF">J120_00335</name>
</gene>
<dbReference type="SMART" id="SM00382">
    <property type="entry name" value="AAA"/>
    <property type="match status" value="1"/>
</dbReference>
<evidence type="ECO:0000256" key="3">
    <source>
        <dbReference type="ARBA" id="ARBA00022448"/>
    </source>
</evidence>
<sequence length="238" mass="26097">MLNIINVSKKYGSRVILNKVSCQVKKGQIAVLLGSSGVGKSTLLRILAGLENYDQGTITLENKPLTQTTGTRAQQVGMVFQHFNLFDHLTVERNVTLALECSGTINSTDAKIRAQKLLAHYGIQDKATMYPSQLSGGQKQRLALARALALEPEVICMDEPTSALDPQLTSTVLTAIEQLAHENYIVVIATHDITLIEKLPCFVYLMEHGTIVENAHSSELKTHSDTYPKIKKFIAGAH</sequence>
<dbReference type="GO" id="GO:0005524">
    <property type="term" value="F:ATP binding"/>
    <property type="evidence" value="ECO:0007669"/>
    <property type="project" value="UniProtKB-KW"/>
</dbReference>
<keyword evidence="3" id="KW-0813">Transport</keyword>
<evidence type="ECO:0000313" key="9">
    <source>
        <dbReference type="EMBL" id="KIX85419.1"/>
    </source>
</evidence>
<evidence type="ECO:0000256" key="1">
    <source>
        <dbReference type="ARBA" id="ARBA00004202"/>
    </source>
</evidence>
<accession>A0A0D2GPU9</accession>
<reference evidence="9 10" key="1">
    <citation type="journal article" date="2013" name="Proc. Natl. Acad. Sci. U.S.A.">
        <title>Candidate phylum TM6 genome recovered from a hospital sink biofilm provides genomic insights into this uncultivated phylum.</title>
        <authorList>
            <person name="McLean J.S."/>
            <person name="Lombardo M.J."/>
            <person name="Badger J.H."/>
            <person name="Edlund A."/>
            <person name="Novotny M."/>
            <person name="Yee-Greenbaum J."/>
            <person name="Vyahhi N."/>
            <person name="Hall A.P."/>
            <person name="Yang Y."/>
            <person name="Dupont C.L."/>
            <person name="Ziegler M.G."/>
            <person name="Chitsaz H."/>
            <person name="Allen A.E."/>
            <person name="Yooseph S."/>
            <person name="Tesler G."/>
            <person name="Pevzner P.A."/>
            <person name="Friedman R.M."/>
            <person name="Nealson K.H."/>
            <person name="Venter J.C."/>
            <person name="Lasken R.S."/>
        </authorList>
    </citation>
    <scope>NUCLEOTIDE SEQUENCE [LARGE SCALE GENOMIC DNA]</scope>
    <source>
        <strain evidence="9 10">TM6SC1</strain>
    </source>
</reference>
<protein>
    <recommendedName>
        <fullName evidence="8">ABC transporter domain-containing protein</fullName>
    </recommendedName>
</protein>
<dbReference type="eggNOG" id="COG1126">
    <property type="taxonomic scope" value="Bacteria"/>
</dbReference>
<dbReference type="InterPro" id="IPR027417">
    <property type="entry name" value="P-loop_NTPase"/>
</dbReference>
<dbReference type="InterPro" id="IPR017871">
    <property type="entry name" value="ABC_transporter-like_CS"/>
</dbReference>
<proteinExistence type="inferred from homology"/>
<evidence type="ECO:0000256" key="6">
    <source>
        <dbReference type="ARBA" id="ARBA00022840"/>
    </source>
</evidence>
<dbReference type="STRING" id="1306947.J120_00335"/>
<dbReference type="InterPro" id="IPR050086">
    <property type="entry name" value="MetN_ABC_transporter-like"/>
</dbReference>